<keyword evidence="1" id="KW-0802">TPR repeat</keyword>
<evidence type="ECO:0000313" key="3">
    <source>
        <dbReference type="Proteomes" id="UP000437131"/>
    </source>
</evidence>
<dbReference type="Gene3D" id="1.25.40.10">
    <property type="entry name" value="Tetratricopeptide repeat domain"/>
    <property type="match status" value="1"/>
</dbReference>
<evidence type="ECO:0000256" key="1">
    <source>
        <dbReference type="PROSITE-ProRule" id="PRU00339"/>
    </source>
</evidence>
<dbReference type="EMBL" id="WMIA01000016">
    <property type="protein sequence ID" value="MTF39719.1"/>
    <property type="molecule type" value="Genomic_DNA"/>
</dbReference>
<evidence type="ECO:0000313" key="2">
    <source>
        <dbReference type="EMBL" id="MTF39719.1"/>
    </source>
</evidence>
<organism evidence="2 3">
    <name type="scientific">Cyanobacterium aponinum 0216</name>
    <dbReference type="NCBI Taxonomy" id="2676140"/>
    <lineage>
        <taxon>Bacteria</taxon>
        <taxon>Bacillati</taxon>
        <taxon>Cyanobacteriota</taxon>
        <taxon>Cyanophyceae</taxon>
        <taxon>Oscillatoriophycideae</taxon>
        <taxon>Chroococcales</taxon>
        <taxon>Geminocystaceae</taxon>
        <taxon>Cyanobacterium</taxon>
    </lineage>
</organism>
<dbReference type="Pfam" id="PF13181">
    <property type="entry name" value="TPR_8"/>
    <property type="match status" value="2"/>
</dbReference>
<evidence type="ECO:0008006" key="4">
    <source>
        <dbReference type="Google" id="ProtNLM"/>
    </source>
</evidence>
<feature type="repeat" description="TPR" evidence="1">
    <location>
        <begin position="221"/>
        <end position="254"/>
    </location>
</feature>
<dbReference type="NCBIfam" id="NF041522">
    <property type="entry name" value="TPR_sll0314"/>
    <property type="match status" value="1"/>
</dbReference>
<proteinExistence type="predicted"/>
<dbReference type="PROSITE" id="PS50005">
    <property type="entry name" value="TPR"/>
    <property type="match status" value="1"/>
</dbReference>
<comment type="caution">
    <text evidence="2">The sequence shown here is derived from an EMBL/GenBank/DDBJ whole genome shotgun (WGS) entry which is preliminary data.</text>
</comment>
<dbReference type="InterPro" id="IPR048173">
    <property type="entry name" value="Sll0314-like"/>
</dbReference>
<dbReference type="InterPro" id="IPR019734">
    <property type="entry name" value="TPR_rpt"/>
</dbReference>
<gene>
    <name evidence="2" type="ORF">GGC33_12400</name>
</gene>
<accession>A0A844GY22</accession>
<dbReference type="SUPFAM" id="SSF48452">
    <property type="entry name" value="TPR-like"/>
    <property type="match status" value="1"/>
</dbReference>
<protein>
    <recommendedName>
        <fullName evidence="4">Tetratricopeptide TPR_1 repeat-containing protein</fullName>
    </recommendedName>
</protein>
<dbReference type="RefSeq" id="WP_015219492.1">
    <property type="nucleotide sequence ID" value="NZ_WMIA01000016.1"/>
</dbReference>
<name>A0A844GY22_9CHRO</name>
<dbReference type="InterPro" id="IPR011990">
    <property type="entry name" value="TPR-like_helical_dom_sf"/>
</dbReference>
<reference evidence="2 3" key="1">
    <citation type="submission" date="2019-11" db="EMBL/GenBank/DDBJ databases">
        <title>Isolation of a new High Light Tolerant Cyanobacteria.</title>
        <authorList>
            <person name="Dobson Z."/>
            <person name="Vaughn N."/>
            <person name="Vaughn M."/>
            <person name="Fromme P."/>
            <person name="Mazor Y."/>
        </authorList>
    </citation>
    <scope>NUCLEOTIDE SEQUENCE [LARGE SCALE GENOMIC DNA]</scope>
    <source>
        <strain evidence="2 3">0216</strain>
    </source>
</reference>
<sequence>MSFVFVNRFSYIHRFFNGLRDKKHLFLWSLVSSGILSSLTVISFASSAFAGDPFRTVNPRNISEETELAFKALFEEGNYVEAKEYLALPKKSSFNDPMSAALRASLAYTEQDWNNLDIYAQKTLDYAKAIRNDDPLRSNLYLAVGNFLMGASEYQSKGAIAAITRLQAVFNYFDQAERIDSTDPELNLIKGYLNLFLAVNLPFSSPQQAIANLQTYASPQYLVNRGIALAYRDLGDYDLALTFVNKALESTPLNPELYYLKGQILRNKGQTDNNILVLEEAVKNFDIAIAKIDQLPLEAVQKPLQREKRKTLETINQLKMVSQGN</sequence>
<dbReference type="AlphaFoldDB" id="A0A844GY22"/>
<dbReference type="Proteomes" id="UP000437131">
    <property type="component" value="Unassembled WGS sequence"/>
</dbReference>